<sequence length="110" mass="12143">MLRKNHRERRGTRRGVGPVGGVRGIDRSDQAVRSALPSCTGDAMTSSVTRVREATADEATATAGVTELETRVTELRCRKSGWYCTVDFDPWQPHLLRPVPREGRSIPQGP</sequence>
<feature type="region of interest" description="Disordered" evidence="1">
    <location>
        <begin position="1"/>
        <end position="24"/>
    </location>
</feature>
<dbReference type="EMBL" id="BMVW01000001">
    <property type="protein sequence ID" value="GGY89890.1"/>
    <property type="molecule type" value="Genomic_DNA"/>
</dbReference>
<keyword evidence="3" id="KW-1185">Reference proteome</keyword>
<name>A0A918P855_9ACTN</name>
<evidence type="ECO:0000256" key="1">
    <source>
        <dbReference type="SAM" id="MobiDB-lite"/>
    </source>
</evidence>
<accession>A0A918P855</accession>
<proteinExistence type="predicted"/>
<comment type="caution">
    <text evidence="2">The sequence shown here is derived from an EMBL/GenBank/DDBJ whole genome shotgun (WGS) entry which is preliminary data.</text>
</comment>
<gene>
    <name evidence="2" type="ORF">GCM10010365_05120</name>
</gene>
<reference evidence="2" key="1">
    <citation type="journal article" date="2014" name="Int. J. Syst. Evol. Microbiol.">
        <title>Complete genome sequence of Corynebacterium casei LMG S-19264T (=DSM 44701T), isolated from a smear-ripened cheese.</title>
        <authorList>
            <consortium name="US DOE Joint Genome Institute (JGI-PGF)"/>
            <person name="Walter F."/>
            <person name="Albersmeier A."/>
            <person name="Kalinowski J."/>
            <person name="Ruckert C."/>
        </authorList>
    </citation>
    <scope>NUCLEOTIDE SEQUENCE</scope>
    <source>
        <strain evidence="2">JCM 4815</strain>
    </source>
</reference>
<reference evidence="2" key="2">
    <citation type="submission" date="2020-09" db="EMBL/GenBank/DDBJ databases">
        <authorList>
            <person name="Sun Q."/>
            <person name="Ohkuma M."/>
        </authorList>
    </citation>
    <scope>NUCLEOTIDE SEQUENCE</scope>
    <source>
        <strain evidence="2">JCM 4815</strain>
    </source>
</reference>
<dbReference type="Proteomes" id="UP000622166">
    <property type="component" value="Unassembled WGS sequence"/>
</dbReference>
<dbReference type="AlphaFoldDB" id="A0A918P855"/>
<evidence type="ECO:0000313" key="2">
    <source>
        <dbReference type="EMBL" id="GGY89890.1"/>
    </source>
</evidence>
<feature type="compositionally biased region" description="Basic residues" evidence="1">
    <location>
        <begin position="1"/>
        <end position="13"/>
    </location>
</feature>
<evidence type="ECO:0000313" key="3">
    <source>
        <dbReference type="Proteomes" id="UP000622166"/>
    </source>
</evidence>
<protein>
    <submittedName>
        <fullName evidence="2">Uncharacterized protein</fullName>
    </submittedName>
</protein>
<organism evidence="2 3">
    <name type="scientific">Streptomyces poonensis</name>
    <dbReference type="NCBI Taxonomy" id="68255"/>
    <lineage>
        <taxon>Bacteria</taxon>
        <taxon>Bacillati</taxon>
        <taxon>Actinomycetota</taxon>
        <taxon>Actinomycetes</taxon>
        <taxon>Kitasatosporales</taxon>
        <taxon>Streptomycetaceae</taxon>
        <taxon>Streptomyces</taxon>
    </lineage>
</organism>